<dbReference type="Pfam" id="PF06985">
    <property type="entry name" value="HET"/>
    <property type="match status" value="1"/>
</dbReference>
<evidence type="ECO:0000313" key="2">
    <source>
        <dbReference type="EMBL" id="KAK2035331.1"/>
    </source>
</evidence>
<name>A0AAD9HVV2_9PEZI</name>
<gene>
    <name evidence="2" type="ORF">LX32DRAFT_633494</name>
</gene>
<dbReference type="PANTHER" id="PTHR24148:SF80">
    <property type="entry name" value="HETEROKARYON INCOMPATIBILITY DOMAIN-CONTAINING PROTEIN"/>
    <property type="match status" value="1"/>
</dbReference>
<reference evidence="2" key="1">
    <citation type="submission" date="2021-06" db="EMBL/GenBank/DDBJ databases">
        <title>Comparative genomics, transcriptomics and evolutionary studies reveal genomic signatures of adaptation to plant cell wall in hemibiotrophic fungi.</title>
        <authorList>
            <consortium name="DOE Joint Genome Institute"/>
            <person name="Baroncelli R."/>
            <person name="Diaz J.F."/>
            <person name="Benocci T."/>
            <person name="Peng M."/>
            <person name="Battaglia E."/>
            <person name="Haridas S."/>
            <person name="Andreopoulos W."/>
            <person name="Labutti K."/>
            <person name="Pangilinan J."/>
            <person name="Floch G.L."/>
            <person name="Makela M.R."/>
            <person name="Henrissat B."/>
            <person name="Grigoriev I.V."/>
            <person name="Crouch J.A."/>
            <person name="De Vries R.P."/>
            <person name="Sukno S.A."/>
            <person name="Thon M.R."/>
        </authorList>
    </citation>
    <scope>NUCLEOTIDE SEQUENCE</scope>
    <source>
        <strain evidence="2">MAFF235873</strain>
    </source>
</reference>
<dbReference type="Pfam" id="PF26639">
    <property type="entry name" value="Het-6_barrel"/>
    <property type="match status" value="1"/>
</dbReference>
<dbReference type="InterPro" id="IPR052895">
    <property type="entry name" value="HetReg/Transcr_Mod"/>
</dbReference>
<keyword evidence="3" id="KW-1185">Reference proteome</keyword>
<feature type="domain" description="Heterokaryon incompatibility" evidence="1">
    <location>
        <begin position="59"/>
        <end position="195"/>
    </location>
</feature>
<accession>A0AAD9HVV2</accession>
<evidence type="ECO:0000259" key="1">
    <source>
        <dbReference type="Pfam" id="PF06985"/>
    </source>
</evidence>
<dbReference type="Proteomes" id="UP001232148">
    <property type="component" value="Unassembled WGS sequence"/>
</dbReference>
<proteinExistence type="predicted"/>
<sequence length="855" mass="96941">MEETIPSITPQPYQYTPLRNDVFEIRLLHILPATSTDCQLKCRLETSDILSVVHGILKYEALSYTWGTEAPTEKLTIDETRYLNITSSLASFLRQRRDLSKAVVIWVDAVCINQEDIVERNSQVSMMDGIYLACTTMSIWLGREGEHSDLGMMELTNLAKSPTYTSVPLLSKEVCNAIEKLLSRPWWTRVWIVQEICRGGAGSEIWPDLDALVVRCGGSSICWNYLVLACARIKVDESSLLQTIAGVEKVLHLDYIRWSGKRLVKKGLDAGFDENDFLRLVRNYRHFDATDPRDKIYGLLGMLRNLDTTPHVFGIKYADTTEEVYARFATKMVQASLGMELLRDCGGAQMPEESPKLPSWIPDWSRKRCDAPLPSYLTGKVERDVPWWAVPRLTYKGNGVRQASFPMTYEKAREEMERVLKGGEVGFEPQEFAKYCPPDFVKTLQEMVDSKKLVFGGLHDEHYVDPRENLGFGAAQAKFINANEIIKQRQFVRGWVDENKAKQPEFSAGLGADSQFVVDHSGKMAEVDGIIWDEIETAQAPFPEELHSNWESSTHFMVAVGQCKRLAMNAQHTTPYTSREAKHTAFWDTLVAGQTVYMEHNFEDCLPAIPETWLRTDAPLTHRNPRQAERAELQVLLASRKKDIGDIIEANPKTIPAFYDLPPVASSSDQVRELTARFQDLGNLWSSQPYDLYHRPFVLPSVVPDPYWESRRRFDKKALDGSSRSRRERWVPSLLGPNQHARERLQKLASEACGKEPSIVPQHPDAENSFQLEKYSLGRRFFITRRGYMGIGPAGTKAGDSVVVLLGAQVPFVLRSRGLNKYEVVGETYVSGIMKGEVLTNLAESKREVQRLTLV</sequence>
<dbReference type="AlphaFoldDB" id="A0AAD9HVV2"/>
<comment type="caution">
    <text evidence="2">The sequence shown here is derived from an EMBL/GenBank/DDBJ whole genome shotgun (WGS) entry which is preliminary data.</text>
</comment>
<dbReference type="InterPro" id="IPR010730">
    <property type="entry name" value="HET"/>
</dbReference>
<protein>
    <submittedName>
        <fullName evidence="2">HET-domain-containing protein</fullName>
    </submittedName>
</protein>
<dbReference type="PANTHER" id="PTHR24148">
    <property type="entry name" value="ANKYRIN REPEAT DOMAIN-CONTAINING PROTEIN 39 HOMOLOG-RELATED"/>
    <property type="match status" value="1"/>
</dbReference>
<dbReference type="EMBL" id="MU842809">
    <property type="protein sequence ID" value="KAK2035331.1"/>
    <property type="molecule type" value="Genomic_DNA"/>
</dbReference>
<evidence type="ECO:0000313" key="3">
    <source>
        <dbReference type="Proteomes" id="UP001232148"/>
    </source>
</evidence>
<organism evidence="2 3">
    <name type="scientific">Colletotrichum zoysiae</name>
    <dbReference type="NCBI Taxonomy" id="1216348"/>
    <lineage>
        <taxon>Eukaryota</taxon>
        <taxon>Fungi</taxon>
        <taxon>Dikarya</taxon>
        <taxon>Ascomycota</taxon>
        <taxon>Pezizomycotina</taxon>
        <taxon>Sordariomycetes</taxon>
        <taxon>Hypocreomycetidae</taxon>
        <taxon>Glomerellales</taxon>
        <taxon>Glomerellaceae</taxon>
        <taxon>Colletotrichum</taxon>
        <taxon>Colletotrichum graminicola species complex</taxon>
    </lineage>
</organism>